<evidence type="ECO:0000256" key="4">
    <source>
        <dbReference type="ARBA" id="ARBA00022859"/>
    </source>
</evidence>
<keyword evidence="11" id="KW-1185">Reference proteome</keyword>
<name>A0A315V6Q4_GAMAF</name>
<dbReference type="GO" id="GO:0005886">
    <property type="term" value="C:plasma membrane"/>
    <property type="evidence" value="ECO:0007669"/>
    <property type="project" value="UniProtKB-SubCell"/>
</dbReference>
<keyword evidence="5 8" id="KW-0472">Membrane</keyword>
<sequence>SYLNLHLFLPGNVGSFFYLCGVYSLFHYGLINFFPNIIYTEGKRDDNCEKNPNAQRKCNFFFPGNISSSHLEIYFWAVSTCGKILFGNEIRKEEDTLVPVVTVQLGQPVTLTCVFTKTIESLGWLQWYKQTTGDTLKLIVMTHTSYNPEPNYGQGFTSANFKTTYYNKTSNLTIRKTTKEDEGMYHCGLMDWHGSSWIASYLLLTGNSETTSSYRVVQHPAVLDLHSKETSETLQCSLVSQTETETCAGDPSVFWFRTGSDKNSPDFIYIDGEMPENCEKTSNTEKKCIYNFSKNISSSDVGTYYCAVATCKEIFLGNGTRIESTHSSCYEVTLLLVITGICLTISVILNIVLICCRAQRTPRKNLRERSSSKAQHNDMILPDDMVKTMKRELKTEENSLVPVVTVQLGDPVTLSCAFLEKLQSTAWVHWYKQSAGDTLNFILLQQKSIKPNYEQNVSTSRITAINDDKFSNLTILKTVLQDEGMYHCAHMDWTKSTWTGTYLSVKANSRRTSSYTVVQNPVSDPARPTDSETLQCSVLSESEDKTCSGELSVFWFRTGSEQSYPDIIHSTDKGRRDCENTATSNTQKKCSYSFSKNFSSSDKGTFYCAVAICGEILFGNGIKTADQSASPKVNVLMIIIILLVISLTVNIGFICHHTRRSWCGNTVNGQDLNYAALHFDERKTSRGNMKQLKTEDNCLVPVVTVQLGEPVTLSCAFSERLQSTWLHWYKQSAGDTLKFIVMQQKSIDPKYNPSVPASRMKATIDDKLSNLTILKTALQDEGMYHCAHMDWTESIWSGTYLSIKGKSQRTISYTVVQNPVSDPARPSDSETLQCSVLSGSEDKACSGELSVFWFRTGSEQSHANTIYTNDKGLHNCENTLTSNAPKKCSYSFSKNLNSSDALYCAVATCGEILFGKETKPTADQSPSSKVNVLMIIIICLAISLTINITKDGQDMNYAALHFDPRKTSRGKIKRQLKTEEIQSNIVFVLMLSFFLFYMFFPPNTDTLVPVVTVELGQSVTLTCDFTMKYQSNTWLYWYKQSPGDILTLIAMVSKTTTPNYGPEISSSKFFATSNERSTSLTIFTTVPEDEGMYHCAQIDRLKSVWSGTYISVKAKSKRTSNYTVFSQPTFSDATGSETLQCSVLSESENTTCSGEPSVFWFRARSEKSFPDMIFTNGKRSENCEKRLDSPKKCFYNFFKNISSSDLGTYYCAVATCGQIIFGNGNNLKTKGFSLESKAIIVIFFLSAALSISLIGMAILVCSIKRNKCAHCDEAINLDKNCGQKRQQRREDRRMYSAAVFTLMKSDNTKKTAERQMMFAAYKQSAGETEMNNNAGQFHNPLTLVPPPINQTFSSRFNETISKKISNLTLLRTRWDFNLTLFLF</sequence>
<evidence type="ECO:0000259" key="9">
    <source>
        <dbReference type="PROSITE" id="PS50835"/>
    </source>
</evidence>
<dbReference type="GO" id="GO:0002376">
    <property type="term" value="P:immune system process"/>
    <property type="evidence" value="ECO:0007669"/>
    <property type="project" value="UniProtKB-KW"/>
</dbReference>
<evidence type="ECO:0000313" key="11">
    <source>
        <dbReference type="Proteomes" id="UP000250572"/>
    </source>
</evidence>
<keyword evidence="6" id="KW-1015">Disulfide bond</keyword>
<feature type="domain" description="Ig-like" evidence="9">
    <location>
        <begin position="813"/>
        <end position="893"/>
    </location>
</feature>
<dbReference type="InterPro" id="IPR003599">
    <property type="entry name" value="Ig_sub"/>
</dbReference>
<evidence type="ECO:0000256" key="2">
    <source>
        <dbReference type="ARBA" id="ARBA00022475"/>
    </source>
</evidence>
<keyword evidence="7" id="KW-0325">Glycoprotein</keyword>
<feature type="transmembrane region" description="Helical" evidence="8">
    <location>
        <begin position="633"/>
        <end position="653"/>
    </location>
</feature>
<dbReference type="SMART" id="SM00406">
    <property type="entry name" value="IGv"/>
    <property type="match status" value="5"/>
</dbReference>
<dbReference type="InterPro" id="IPR036179">
    <property type="entry name" value="Ig-like_dom_sf"/>
</dbReference>
<feature type="transmembrane region" description="Helical" evidence="8">
    <location>
        <begin position="334"/>
        <end position="356"/>
    </location>
</feature>
<dbReference type="PROSITE" id="PS50835">
    <property type="entry name" value="IG_LIKE"/>
    <property type="match status" value="8"/>
</dbReference>
<reference evidence="10 11" key="1">
    <citation type="journal article" date="2018" name="G3 (Bethesda)">
        <title>A High-Quality Reference Genome for the Invasive Mosquitofish Gambusia affinis Using a Chicago Library.</title>
        <authorList>
            <person name="Hoffberg S.L."/>
            <person name="Troendle N.J."/>
            <person name="Glenn T.C."/>
            <person name="Mahmud O."/>
            <person name="Louha S."/>
            <person name="Chalopin D."/>
            <person name="Bennetzen J.L."/>
            <person name="Mauricio R."/>
        </authorList>
    </citation>
    <scope>NUCLEOTIDE SEQUENCE [LARGE SCALE GENOMIC DNA]</scope>
    <source>
        <strain evidence="10">NE01/NJP1002.9</strain>
        <tissue evidence="10">Muscle</tissue>
    </source>
</reference>
<proteinExistence type="predicted"/>
<dbReference type="SMART" id="SM00408">
    <property type="entry name" value="IGc2"/>
    <property type="match status" value="4"/>
</dbReference>
<dbReference type="Proteomes" id="UP000250572">
    <property type="component" value="Unassembled WGS sequence"/>
</dbReference>
<feature type="domain" description="Ig-like" evidence="9">
    <location>
        <begin position="382"/>
        <end position="488"/>
    </location>
</feature>
<feature type="domain" description="Ig-like" evidence="9">
    <location>
        <begin position="95"/>
        <end position="205"/>
    </location>
</feature>
<dbReference type="PANTHER" id="PTHR19433">
    <property type="entry name" value="T-CELL RECEPTOR ALPHA CHAIN V REGION-RELATED"/>
    <property type="match status" value="1"/>
</dbReference>
<keyword evidence="4" id="KW-0391">Immunity</keyword>
<dbReference type="Gene3D" id="2.60.40.10">
    <property type="entry name" value="Immunoglobulins"/>
    <property type="match status" value="8"/>
</dbReference>
<feature type="transmembrane region" description="Helical" evidence="8">
    <location>
        <begin position="981"/>
        <end position="1000"/>
    </location>
</feature>
<feature type="domain" description="Ig-like" evidence="9">
    <location>
        <begin position="1002"/>
        <end position="1095"/>
    </location>
</feature>
<feature type="domain" description="Ig-like" evidence="9">
    <location>
        <begin position="1135"/>
        <end position="1233"/>
    </location>
</feature>
<evidence type="ECO:0000256" key="6">
    <source>
        <dbReference type="ARBA" id="ARBA00023157"/>
    </source>
</evidence>
<evidence type="ECO:0000256" key="5">
    <source>
        <dbReference type="ARBA" id="ARBA00023136"/>
    </source>
</evidence>
<dbReference type="PANTHER" id="PTHR19433:SF133">
    <property type="entry name" value="IMMUNE-TYPE RECEPTOR 5 PRECURSOR-RELATED"/>
    <property type="match status" value="1"/>
</dbReference>
<keyword evidence="2" id="KW-1003">Cell membrane</keyword>
<feature type="domain" description="Ig-like" evidence="9">
    <location>
        <begin position="521"/>
        <end position="630"/>
    </location>
</feature>
<comment type="caution">
    <text evidence="10">The sequence shown here is derived from an EMBL/GenBank/DDBJ whole genome shotgun (WGS) entry which is preliminary data.</text>
</comment>
<evidence type="ECO:0000256" key="1">
    <source>
        <dbReference type="ARBA" id="ARBA00004236"/>
    </source>
</evidence>
<keyword evidence="8" id="KW-1133">Transmembrane helix</keyword>
<gene>
    <name evidence="10" type="ORF">CCH79_00005752</name>
</gene>
<feature type="non-terminal residue" evidence="10">
    <location>
        <position position="1"/>
    </location>
</feature>
<dbReference type="InterPro" id="IPR007110">
    <property type="entry name" value="Ig-like_dom"/>
</dbReference>
<dbReference type="SMART" id="SM00409">
    <property type="entry name" value="IG"/>
    <property type="match status" value="6"/>
</dbReference>
<feature type="domain" description="Ig-like" evidence="9">
    <location>
        <begin position="708"/>
        <end position="786"/>
    </location>
</feature>
<dbReference type="InterPro" id="IPR013783">
    <property type="entry name" value="Ig-like_fold"/>
</dbReference>
<evidence type="ECO:0000256" key="7">
    <source>
        <dbReference type="ARBA" id="ARBA00023180"/>
    </source>
</evidence>
<evidence type="ECO:0000313" key="10">
    <source>
        <dbReference type="EMBL" id="PWA18624.1"/>
    </source>
</evidence>
<comment type="subcellular location">
    <subcellularLocation>
        <location evidence="1">Cell membrane</location>
    </subcellularLocation>
</comment>
<dbReference type="GO" id="GO:0009617">
    <property type="term" value="P:response to bacterium"/>
    <property type="evidence" value="ECO:0007669"/>
    <property type="project" value="TreeGrafter"/>
</dbReference>
<keyword evidence="3" id="KW-0732">Signal</keyword>
<evidence type="ECO:0000256" key="8">
    <source>
        <dbReference type="SAM" id="Phobius"/>
    </source>
</evidence>
<feature type="transmembrane region" description="Helical" evidence="8">
    <location>
        <begin position="1238"/>
        <end position="1260"/>
    </location>
</feature>
<protein>
    <recommendedName>
        <fullName evidence="9">Ig-like domain-containing protein</fullName>
    </recommendedName>
</protein>
<dbReference type="STRING" id="33528.ENSGAFP00000004681"/>
<evidence type="ECO:0000256" key="3">
    <source>
        <dbReference type="ARBA" id="ARBA00022729"/>
    </source>
</evidence>
<feature type="transmembrane region" description="Helical" evidence="8">
    <location>
        <begin position="930"/>
        <end position="948"/>
    </location>
</feature>
<organism evidence="10 11">
    <name type="scientific">Gambusia affinis</name>
    <name type="common">Western mosquitofish</name>
    <name type="synonym">Heterandria affinis</name>
    <dbReference type="NCBI Taxonomy" id="33528"/>
    <lineage>
        <taxon>Eukaryota</taxon>
        <taxon>Metazoa</taxon>
        <taxon>Chordata</taxon>
        <taxon>Craniata</taxon>
        <taxon>Vertebrata</taxon>
        <taxon>Euteleostomi</taxon>
        <taxon>Actinopterygii</taxon>
        <taxon>Neopterygii</taxon>
        <taxon>Teleostei</taxon>
        <taxon>Neoteleostei</taxon>
        <taxon>Acanthomorphata</taxon>
        <taxon>Ovalentaria</taxon>
        <taxon>Atherinomorphae</taxon>
        <taxon>Cyprinodontiformes</taxon>
        <taxon>Poeciliidae</taxon>
        <taxon>Poeciliinae</taxon>
        <taxon>Gambusia</taxon>
    </lineage>
</organism>
<dbReference type="InterPro" id="IPR013106">
    <property type="entry name" value="Ig_V-set"/>
</dbReference>
<accession>A0A315V6Q4</accession>
<dbReference type="InterPro" id="IPR052051">
    <property type="entry name" value="TCR_complex_component"/>
</dbReference>
<keyword evidence="8" id="KW-0812">Transmembrane</keyword>
<dbReference type="CDD" id="cd00099">
    <property type="entry name" value="IgV"/>
    <property type="match status" value="4"/>
</dbReference>
<dbReference type="Pfam" id="PF07686">
    <property type="entry name" value="V-set"/>
    <property type="match status" value="4"/>
</dbReference>
<dbReference type="SUPFAM" id="SSF48726">
    <property type="entry name" value="Immunoglobulin"/>
    <property type="match status" value="8"/>
</dbReference>
<feature type="domain" description="Ig-like" evidence="9">
    <location>
        <begin position="220"/>
        <end position="328"/>
    </location>
</feature>
<dbReference type="EMBL" id="NHOQ01002284">
    <property type="protein sequence ID" value="PWA18624.1"/>
    <property type="molecule type" value="Genomic_DNA"/>
</dbReference>
<dbReference type="InterPro" id="IPR003598">
    <property type="entry name" value="Ig_sub2"/>
</dbReference>